<dbReference type="PANTHER" id="PTHR30290">
    <property type="entry name" value="PERIPLASMIC BINDING COMPONENT OF ABC TRANSPORTER"/>
    <property type="match status" value="1"/>
</dbReference>
<evidence type="ECO:0000259" key="1">
    <source>
        <dbReference type="Pfam" id="PF00496"/>
    </source>
</evidence>
<dbReference type="InterPro" id="IPR039424">
    <property type="entry name" value="SBP_5"/>
</dbReference>
<gene>
    <name evidence="2" type="ORF">F4Y08_05810</name>
</gene>
<protein>
    <submittedName>
        <fullName evidence="2">ABC transporter substrate-binding protein</fullName>
    </submittedName>
</protein>
<dbReference type="PROSITE" id="PS51257">
    <property type="entry name" value="PROKAR_LIPOPROTEIN"/>
    <property type="match status" value="1"/>
</dbReference>
<dbReference type="AlphaFoldDB" id="A0A6B1DT32"/>
<dbReference type="PANTHER" id="PTHR30290:SF62">
    <property type="entry name" value="OLIGOPEPTIDE ABC TRANSPORTER, PERIPLASMIC OLIGOPEPTIDE-BINDING PROTEIN"/>
    <property type="match status" value="1"/>
</dbReference>
<dbReference type="GO" id="GO:0015833">
    <property type="term" value="P:peptide transport"/>
    <property type="evidence" value="ECO:0007669"/>
    <property type="project" value="TreeGrafter"/>
</dbReference>
<dbReference type="PROSITE" id="PS51318">
    <property type="entry name" value="TAT"/>
    <property type="match status" value="1"/>
</dbReference>
<accession>A0A6B1DT32</accession>
<dbReference type="EMBL" id="VXPY01000036">
    <property type="protein sequence ID" value="MYD89843.1"/>
    <property type="molecule type" value="Genomic_DNA"/>
</dbReference>
<name>A0A6B1DT32_9CHLR</name>
<feature type="domain" description="Solute-binding protein family 5" evidence="1">
    <location>
        <begin position="127"/>
        <end position="532"/>
    </location>
</feature>
<dbReference type="SUPFAM" id="SSF53850">
    <property type="entry name" value="Periplasmic binding protein-like II"/>
    <property type="match status" value="1"/>
</dbReference>
<dbReference type="Gene3D" id="3.10.105.10">
    <property type="entry name" value="Dipeptide-binding Protein, Domain 3"/>
    <property type="match status" value="1"/>
</dbReference>
<sequence>MTRKFTRREVFRLSGAAATGAVLVACGGPAAEEPAAEAEAPMADEAMAEEAMGKESPLLAKRVAAGDLPPVEERLPLNPQVVQTWHEVGTYGGMFTVGNPAAGTFHSGRTGVGQEGVCRIGTDLTSVVPNIIESFNISADGRELTLNLRRGTKWSDGHPHTADDFEFWYVDMLNDDLAPSKPGWLQTSGNFMSFERVDDYTVKFIFTDPYPFILKYLAHYNGTNVVYPKHYGKQFHASYVDVEELEAQAQERSMDSWMALFINMAHLDEGIPEHNPDLPTLGPYKLLEKTETHWLFERNPYYWKTDQAGNQLPYIDASFIKLLQDREIQDAAFISGEVDIEFGWMPNPSNWPLYKSNEEQGEYIAIAAQNLTGSVLHFQPNQTYEADTALRDIFRDVRFRIALSHSINRDEISELAFFGRATPQQATVIPACSFYEEEYAKLNIEYDVDKANGLLDEMGLAWDSNNEWRLRPDGERLSWTIESGIDPQSNTVWQLCKGYFAAVGCDVSVKTVTGELISERYPGNQVAMGIWGADKCTDWLFPLTPQFWVPYNLGWESTMYPLWTRWIVTDGETGEEPPDELKLLWDLWQEMKVTTDEARQVELGKEIVRINAESMYVIGTVALPPHPVIIKDNLGNMPTIEQGLLFGWDLYQFYPYHSEQLYLKQPLHTRQEYNA</sequence>
<dbReference type="InterPro" id="IPR000914">
    <property type="entry name" value="SBP_5_dom"/>
</dbReference>
<organism evidence="2">
    <name type="scientific">Caldilineaceae bacterium SB0662_bin_9</name>
    <dbReference type="NCBI Taxonomy" id="2605258"/>
    <lineage>
        <taxon>Bacteria</taxon>
        <taxon>Bacillati</taxon>
        <taxon>Chloroflexota</taxon>
        <taxon>Caldilineae</taxon>
        <taxon>Caldilineales</taxon>
        <taxon>Caldilineaceae</taxon>
    </lineage>
</organism>
<evidence type="ECO:0000313" key="2">
    <source>
        <dbReference type="EMBL" id="MYD89843.1"/>
    </source>
</evidence>
<dbReference type="InterPro" id="IPR006311">
    <property type="entry name" value="TAT_signal"/>
</dbReference>
<dbReference type="CDD" id="cd08500">
    <property type="entry name" value="PBP2_NikA_DppA_OppA_like_4"/>
    <property type="match status" value="1"/>
</dbReference>
<reference evidence="2" key="1">
    <citation type="submission" date="2019-09" db="EMBL/GenBank/DDBJ databases">
        <title>Characterisation of the sponge microbiome using genome-centric metagenomics.</title>
        <authorList>
            <person name="Engelberts J.P."/>
            <person name="Robbins S.J."/>
            <person name="De Goeij J.M."/>
            <person name="Aranda M."/>
            <person name="Bell S.C."/>
            <person name="Webster N.S."/>
        </authorList>
    </citation>
    <scope>NUCLEOTIDE SEQUENCE</scope>
    <source>
        <strain evidence="2">SB0662_bin_9</strain>
    </source>
</reference>
<dbReference type="Gene3D" id="3.40.190.10">
    <property type="entry name" value="Periplasmic binding protein-like II"/>
    <property type="match status" value="1"/>
</dbReference>
<dbReference type="GO" id="GO:1904680">
    <property type="term" value="F:peptide transmembrane transporter activity"/>
    <property type="evidence" value="ECO:0007669"/>
    <property type="project" value="TreeGrafter"/>
</dbReference>
<comment type="caution">
    <text evidence="2">The sequence shown here is derived from an EMBL/GenBank/DDBJ whole genome shotgun (WGS) entry which is preliminary data.</text>
</comment>
<proteinExistence type="predicted"/>
<dbReference type="Pfam" id="PF00496">
    <property type="entry name" value="SBP_bac_5"/>
    <property type="match status" value="1"/>
</dbReference>